<feature type="binding site" evidence="1">
    <location>
        <position position="39"/>
    </location>
    <ligand>
        <name>Zn(2+)</name>
        <dbReference type="ChEBI" id="CHEBI:29105"/>
    </ligand>
</feature>
<evidence type="ECO:0000313" key="3">
    <source>
        <dbReference type="EMBL" id="OWJ73896.1"/>
    </source>
</evidence>
<protein>
    <recommendedName>
        <fullName evidence="2">ClpX-type ZB domain-containing protein</fullName>
    </recommendedName>
</protein>
<evidence type="ECO:0000259" key="2">
    <source>
        <dbReference type="PROSITE" id="PS51902"/>
    </source>
</evidence>
<sequence length="69" mass="7648">MMGTIKERDVVFCSFCGKDQHEVECIVVGPEPRGITAICNECIEIAMHTVISVRIKARGNSLPDRKEGE</sequence>
<comment type="similarity">
    <text evidence="1">Belongs to the ClpX chaperone family.</text>
</comment>
<gene>
    <name evidence="4" type="ORF">CDV52_09870</name>
    <name evidence="3" type="ORF">CDV53_14295</name>
</gene>
<dbReference type="AlphaFoldDB" id="A0A212AQM0"/>
<accession>A0A212AQM0</accession>
<dbReference type="Gene3D" id="6.20.220.10">
    <property type="entry name" value="ClpX chaperone, C4-type zinc finger domain"/>
    <property type="match status" value="1"/>
</dbReference>
<dbReference type="GO" id="GO:0006457">
    <property type="term" value="P:protein folding"/>
    <property type="evidence" value="ECO:0007669"/>
    <property type="project" value="UniProtKB-UniRule"/>
</dbReference>
<dbReference type="InterPro" id="IPR038366">
    <property type="entry name" value="Znf_CppX_C4_sf"/>
</dbReference>
<dbReference type="SMART" id="SM00994">
    <property type="entry name" value="zf-C4_ClpX"/>
    <property type="match status" value="1"/>
</dbReference>
<keyword evidence="1" id="KW-0862">Zinc</keyword>
<feature type="domain" description="ClpX-type ZB" evidence="2">
    <location>
        <begin position="1"/>
        <end position="58"/>
    </location>
</feature>
<evidence type="ECO:0000313" key="5">
    <source>
        <dbReference type="Proteomes" id="UP000196640"/>
    </source>
</evidence>
<dbReference type="PROSITE" id="PS51902">
    <property type="entry name" value="CLPX_ZB"/>
    <property type="match status" value="1"/>
</dbReference>
<feature type="binding site" evidence="1">
    <location>
        <position position="42"/>
    </location>
    <ligand>
        <name>Zn(2+)</name>
        <dbReference type="ChEBI" id="CHEBI:29105"/>
    </ligand>
</feature>
<reference evidence="5 6" key="1">
    <citation type="submission" date="2016-11" db="EMBL/GenBank/DDBJ databases">
        <title>Comparison of Traditional DNA-DNA Hybridization with In Silico Genomic Analysis.</title>
        <authorList>
            <person name="Nicholson A.C."/>
            <person name="Sammons S."/>
            <person name="Humrighouse B.W."/>
            <person name="Graziano J."/>
            <person name="Lasker B."/>
            <person name="Whitney A.M."/>
            <person name="Mcquiston J.R."/>
        </authorList>
    </citation>
    <scope>NUCLEOTIDE SEQUENCE [LARGE SCALE GENOMIC DNA]</scope>
    <source>
        <strain evidence="3 6">H1892</strain>
        <strain evidence="4 5">H2381</strain>
    </source>
</reference>
<dbReference type="EMBL" id="NIPX01000015">
    <property type="protein sequence ID" value="OWJ83807.1"/>
    <property type="molecule type" value="Genomic_DNA"/>
</dbReference>
<dbReference type="Pfam" id="PF06689">
    <property type="entry name" value="zf-C4_ClpX"/>
    <property type="match status" value="1"/>
</dbReference>
<comment type="caution">
    <text evidence="4">The sequence shown here is derived from an EMBL/GenBank/DDBJ whole genome shotgun (WGS) entry which is preliminary data.</text>
</comment>
<feature type="binding site" evidence="1">
    <location>
        <position position="13"/>
    </location>
    <ligand>
        <name>Zn(2+)</name>
        <dbReference type="ChEBI" id="CHEBI:29105"/>
    </ligand>
</feature>
<dbReference type="EMBL" id="NIPV01000086">
    <property type="protein sequence ID" value="OWJ73896.1"/>
    <property type="molecule type" value="Genomic_DNA"/>
</dbReference>
<dbReference type="InterPro" id="IPR010603">
    <property type="entry name" value="Znf_CppX_C4"/>
</dbReference>
<keyword evidence="6" id="KW-1185">Reference proteome</keyword>
<dbReference type="RefSeq" id="WP_035745031.1">
    <property type="nucleotide sequence ID" value="NZ_JFGS01000017.1"/>
</dbReference>
<dbReference type="SUPFAM" id="SSF57716">
    <property type="entry name" value="Glucocorticoid receptor-like (DNA-binding domain)"/>
    <property type="match status" value="1"/>
</dbReference>
<dbReference type="OrthoDB" id="9812570at2"/>
<dbReference type="InterPro" id="IPR059188">
    <property type="entry name" value="Znf_CLPX-like"/>
</dbReference>
<organism evidence="4 5">
    <name type="scientific">Haematobacter missouriensis</name>
    <dbReference type="NCBI Taxonomy" id="366616"/>
    <lineage>
        <taxon>Bacteria</taxon>
        <taxon>Pseudomonadati</taxon>
        <taxon>Pseudomonadota</taxon>
        <taxon>Alphaproteobacteria</taxon>
        <taxon>Rhodobacterales</taxon>
        <taxon>Paracoccaceae</taxon>
        <taxon>Haematobacter</taxon>
    </lineage>
</organism>
<keyword evidence="1" id="KW-0143">Chaperone</keyword>
<dbReference type="Proteomes" id="UP000196640">
    <property type="component" value="Unassembled WGS sequence"/>
</dbReference>
<evidence type="ECO:0000313" key="4">
    <source>
        <dbReference type="EMBL" id="OWJ83807.1"/>
    </source>
</evidence>
<feature type="binding site" evidence="1">
    <location>
        <position position="16"/>
    </location>
    <ligand>
        <name>Zn(2+)</name>
        <dbReference type="ChEBI" id="CHEBI:29105"/>
    </ligand>
</feature>
<keyword evidence="1" id="KW-0479">Metal-binding</keyword>
<dbReference type="GO" id="GO:0051082">
    <property type="term" value="F:unfolded protein binding"/>
    <property type="evidence" value="ECO:0007669"/>
    <property type="project" value="UniProtKB-UniRule"/>
</dbReference>
<dbReference type="STRING" id="366616.CG51_05925"/>
<evidence type="ECO:0000256" key="1">
    <source>
        <dbReference type="PROSITE-ProRule" id="PRU01250"/>
    </source>
</evidence>
<name>A0A212AQM0_9RHOB</name>
<dbReference type="GO" id="GO:0046983">
    <property type="term" value="F:protein dimerization activity"/>
    <property type="evidence" value="ECO:0007669"/>
    <property type="project" value="UniProtKB-UniRule"/>
</dbReference>
<proteinExistence type="inferred from homology"/>
<dbReference type="Proteomes" id="UP000214673">
    <property type="component" value="Unassembled WGS sequence"/>
</dbReference>
<evidence type="ECO:0000313" key="6">
    <source>
        <dbReference type="Proteomes" id="UP000214673"/>
    </source>
</evidence>
<dbReference type="GO" id="GO:0008270">
    <property type="term" value="F:zinc ion binding"/>
    <property type="evidence" value="ECO:0007669"/>
    <property type="project" value="UniProtKB-UniRule"/>
</dbReference>